<reference evidence="25" key="1">
    <citation type="submission" date="2017-02" db="EMBL/GenBank/DDBJ databases">
        <authorList>
            <person name="Varghese N."/>
            <person name="Submissions S."/>
        </authorList>
    </citation>
    <scope>NUCLEOTIDE SEQUENCE [LARGE SCALE GENOMIC DNA]</scope>
    <source>
        <strain evidence="25">ATCC 27094</strain>
    </source>
</reference>
<evidence type="ECO:0000256" key="2">
    <source>
        <dbReference type="ARBA" id="ARBA00011530"/>
    </source>
</evidence>
<evidence type="ECO:0000256" key="17">
    <source>
        <dbReference type="ARBA" id="ARBA00032318"/>
    </source>
</evidence>
<keyword evidence="7" id="KW-0808">Transferase</keyword>
<dbReference type="GO" id="GO:0020037">
    <property type="term" value="F:heme binding"/>
    <property type="evidence" value="ECO:0007669"/>
    <property type="project" value="InterPro"/>
</dbReference>
<feature type="binding site" description="covalent" evidence="21">
    <location>
        <position position="65"/>
    </location>
    <ligand>
        <name>heme c</name>
        <dbReference type="ChEBI" id="CHEBI:61717"/>
        <label>1</label>
    </ligand>
</feature>
<evidence type="ECO:0000313" key="25">
    <source>
        <dbReference type="Proteomes" id="UP000190092"/>
    </source>
</evidence>
<evidence type="ECO:0000259" key="23">
    <source>
        <dbReference type="PROSITE" id="PS51007"/>
    </source>
</evidence>
<evidence type="ECO:0000256" key="22">
    <source>
        <dbReference type="PIRSR" id="PIRSR038455-3"/>
    </source>
</evidence>
<dbReference type="InterPro" id="IPR009056">
    <property type="entry name" value="Cyt_c-like_dom"/>
</dbReference>
<evidence type="ECO:0000256" key="3">
    <source>
        <dbReference type="ARBA" id="ARBA00012408"/>
    </source>
</evidence>
<feature type="binding site" description="covalent" evidence="21">
    <location>
        <position position="164"/>
    </location>
    <ligand>
        <name>heme c</name>
        <dbReference type="ChEBI" id="CHEBI:61717"/>
        <label>2</label>
    </ligand>
</feature>
<evidence type="ECO:0000256" key="10">
    <source>
        <dbReference type="ARBA" id="ARBA00022764"/>
    </source>
</evidence>
<comment type="subcellular location">
    <subcellularLocation>
        <location evidence="1">Periplasm</location>
    </subcellularLocation>
</comment>
<keyword evidence="11" id="KW-0249">Electron transport</keyword>
<evidence type="ECO:0000256" key="9">
    <source>
        <dbReference type="ARBA" id="ARBA00022729"/>
    </source>
</evidence>
<dbReference type="GO" id="GO:0016740">
    <property type="term" value="F:transferase activity"/>
    <property type="evidence" value="ECO:0007669"/>
    <property type="project" value="UniProtKB-KW"/>
</dbReference>
<dbReference type="PROSITE" id="PS51007">
    <property type="entry name" value="CYTC"/>
    <property type="match status" value="2"/>
</dbReference>
<feature type="binding site" description="axial binding residue" evidence="22">
    <location>
        <position position="66"/>
    </location>
    <ligand>
        <name>heme c</name>
        <dbReference type="ChEBI" id="CHEBI:61717"/>
        <label>1</label>
    </ligand>
    <ligandPart>
        <name>Fe</name>
        <dbReference type="ChEBI" id="CHEBI:18248"/>
    </ligandPart>
</feature>
<evidence type="ECO:0000256" key="18">
    <source>
        <dbReference type="ARBA" id="ARBA00048077"/>
    </source>
</evidence>
<sequence>MVFLASFAAAQGGAEDRRSGYQDMGAALQKMQDDDTANPAMLFVQAGEALWKQKAGASDKACADCHAAGSMKGVAARYPAFTPGSDRPVDLDGRINLCRTTQQKAPAFGPESQELLQLSAYLALQSRGLPIAPPDDARLTPVRAEGEQLFKGRQGQLNLSCADCHDDNAGKSLGGATIPQAHPTGYPIYRLEWQTLGSLKRRLRNCMIGMRAEPFAYDAPEYVALEAYLMQRAKGMTMDAPAVRP</sequence>
<dbReference type="GO" id="GO:0070069">
    <property type="term" value="C:cytochrome complex"/>
    <property type="evidence" value="ECO:0007669"/>
    <property type="project" value="InterPro"/>
</dbReference>
<comment type="catalytic activity">
    <reaction evidence="18">
        <text>L-cysteinyl-[SoxY protein] + thiosulfate + 2 Fe(III)-[cytochrome c] = S-sulfosulfanyl-L-cysteinyl-[SoxY protein] + 2 Fe(II)-[cytochrome c] + 2 H(+)</text>
        <dbReference type="Rhea" id="RHEA:56720"/>
        <dbReference type="Rhea" id="RHEA-COMP:10350"/>
        <dbReference type="Rhea" id="RHEA-COMP:14328"/>
        <dbReference type="Rhea" id="RHEA-COMP:14399"/>
        <dbReference type="Rhea" id="RHEA-COMP:14691"/>
        <dbReference type="ChEBI" id="CHEBI:15378"/>
        <dbReference type="ChEBI" id="CHEBI:29033"/>
        <dbReference type="ChEBI" id="CHEBI:29034"/>
        <dbReference type="ChEBI" id="CHEBI:29950"/>
        <dbReference type="ChEBI" id="CHEBI:33542"/>
        <dbReference type="ChEBI" id="CHEBI:139321"/>
        <dbReference type="EC" id="2.8.5.2"/>
    </reaction>
</comment>
<gene>
    <name evidence="24" type="ORF">SAMN02745126_03608</name>
</gene>
<accession>A0A1T4R5G3</accession>
<evidence type="ECO:0000256" key="19">
    <source>
        <dbReference type="ARBA" id="ARBA00048423"/>
    </source>
</evidence>
<feature type="domain" description="Cytochrome c" evidence="23">
    <location>
        <begin position="141"/>
        <end position="233"/>
    </location>
</feature>
<keyword evidence="12 22" id="KW-0408">Iron</keyword>
<evidence type="ECO:0000313" key="24">
    <source>
        <dbReference type="EMBL" id="SKA11310.1"/>
    </source>
</evidence>
<dbReference type="NCBIfam" id="TIGR04484">
    <property type="entry name" value="thiosulf_SoxA"/>
    <property type="match status" value="1"/>
</dbReference>
<feature type="binding site" description="covalent" evidence="21">
    <location>
        <position position="161"/>
    </location>
    <ligand>
        <name>heme c</name>
        <dbReference type="ChEBI" id="CHEBI:61717"/>
        <label>2</label>
    </ligand>
</feature>
<dbReference type="GO" id="GO:0009055">
    <property type="term" value="F:electron transfer activity"/>
    <property type="evidence" value="ECO:0007669"/>
    <property type="project" value="InterPro"/>
</dbReference>
<evidence type="ECO:0000256" key="15">
    <source>
        <dbReference type="ARBA" id="ARBA00030833"/>
    </source>
</evidence>
<dbReference type="GO" id="GO:0046872">
    <property type="term" value="F:metal ion binding"/>
    <property type="evidence" value="ECO:0007669"/>
    <property type="project" value="UniProtKB-KW"/>
</dbReference>
<keyword evidence="5" id="KW-0813">Transport</keyword>
<feature type="binding site" description="covalent" evidence="21">
    <location>
        <position position="62"/>
    </location>
    <ligand>
        <name>heme c</name>
        <dbReference type="ChEBI" id="CHEBI:61717"/>
        <label>1</label>
    </ligand>
</feature>
<evidence type="ECO:0000256" key="7">
    <source>
        <dbReference type="ARBA" id="ARBA00022679"/>
    </source>
</evidence>
<keyword evidence="8 22" id="KW-0479">Metal-binding</keyword>
<dbReference type="InterPro" id="IPR036909">
    <property type="entry name" value="Cyt_c-like_dom_sf"/>
</dbReference>
<dbReference type="GO" id="GO:0016669">
    <property type="term" value="F:oxidoreductase activity, acting on a sulfur group of donors, cytochrome as acceptor"/>
    <property type="evidence" value="ECO:0007669"/>
    <property type="project" value="InterPro"/>
</dbReference>
<name>A0A1T4R5G3_9HYPH</name>
<evidence type="ECO:0000256" key="1">
    <source>
        <dbReference type="ARBA" id="ARBA00004418"/>
    </source>
</evidence>
<evidence type="ECO:0000256" key="14">
    <source>
        <dbReference type="ARBA" id="ARBA00030174"/>
    </source>
</evidence>
<protein>
    <recommendedName>
        <fullName evidence="4">L-cysteine S-thiosulfotransferase subunit SoxA</fullName>
        <ecNumber evidence="3">2.8.5.2</ecNumber>
    </recommendedName>
    <alternativeName>
        <fullName evidence="16">Protein SoxA</fullName>
    </alternativeName>
    <alternativeName>
        <fullName evidence="17">SoxAX cytochrome complex subunit A</fullName>
    </alternativeName>
    <alternativeName>
        <fullName evidence="15">Sulfur oxidizing protein A</fullName>
    </alternativeName>
    <alternativeName>
        <fullName evidence="14">Thiosulfate-oxidizing multienzyme system protein SoxA</fullName>
    </alternativeName>
</protein>
<dbReference type="Pfam" id="PF21342">
    <property type="entry name" value="SoxA-TsdA_cyt-c"/>
    <property type="match status" value="2"/>
</dbReference>
<dbReference type="EC" id="2.8.5.2" evidence="3"/>
<feature type="binding site" description="axial binding residue" evidence="22">
    <location>
        <position position="206"/>
    </location>
    <ligand>
        <name>heme c</name>
        <dbReference type="ChEBI" id="CHEBI:61717"/>
        <label>2</label>
    </ligand>
    <ligandPart>
        <name>Fe</name>
        <dbReference type="ChEBI" id="CHEBI:18248"/>
    </ligandPart>
</feature>
<evidence type="ECO:0000256" key="13">
    <source>
        <dbReference type="ARBA" id="ARBA00025746"/>
    </source>
</evidence>
<feature type="domain" description="Cytochrome c" evidence="23">
    <location>
        <begin position="34"/>
        <end position="126"/>
    </location>
</feature>
<evidence type="ECO:0000256" key="8">
    <source>
        <dbReference type="ARBA" id="ARBA00022723"/>
    </source>
</evidence>
<evidence type="ECO:0000256" key="5">
    <source>
        <dbReference type="ARBA" id="ARBA00022448"/>
    </source>
</evidence>
<evidence type="ECO:0000256" key="6">
    <source>
        <dbReference type="ARBA" id="ARBA00022617"/>
    </source>
</evidence>
<evidence type="ECO:0000256" key="11">
    <source>
        <dbReference type="ARBA" id="ARBA00022982"/>
    </source>
</evidence>
<evidence type="ECO:0000256" key="21">
    <source>
        <dbReference type="PIRSR" id="PIRSR038455-2"/>
    </source>
</evidence>
<keyword evidence="10" id="KW-0574">Periplasm</keyword>
<proteinExistence type="inferred from homology"/>
<keyword evidence="6 21" id="KW-0349">Heme</keyword>
<dbReference type="AlphaFoldDB" id="A0A1T4R5G3"/>
<organism evidence="24 25">
    <name type="scientific">Enhydrobacter aerosaccus</name>
    <dbReference type="NCBI Taxonomy" id="225324"/>
    <lineage>
        <taxon>Bacteria</taxon>
        <taxon>Pseudomonadati</taxon>
        <taxon>Pseudomonadota</taxon>
        <taxon>Alphaproteobacteria</taxon>
        <taxon>Hyphomicrobiales</taxon>
        <taxon>Enhydrobacter</taxon>
    </lineage>
</organism>
<dbReference type="InterPro" id="IPR025710">
    <property type="entry name" value="SoxA"/>
</dbReference>
<evidence type="ECO:0000256" key="16">
    <source>
        <dbReference type="ARBA" id="ARBA00032236"/>
    </source>
</evidence>
<comment type="similarity">
    <text evidence="13">Belongs to the SoxA family.</text>
</comment>
<dbReference type="STRING" id="225324.SAMN02745126_03608"/>
<comment type="cofactor">
    <cofactor evidence="21">
        <name>heme</name>
        <dbReference type="ChEBI" id="CHEBI:30413"/>
    </cofactor>
    <text evidence="21">Binds 2 heme groups per subunit.</text>
</comment>
<dbReference type="SUPFAM" id="SSF46626">
    <property type="entry name" value="Cytochrome c"/>
    <property type="match status" value="2"/>
</dbReference>
<evidence type="ECO:0000256" key="20">
    <source>
        <dbReference type="PIRSR" id="PIRSR038455-1"/>
    </source>
</evidence>
<keyword evidence="25" id="KW-1185">Reference proteome</keyword>
<evidence type="ECO:0000256" key="12">
    <source>
        <dbReference type="ARBA" id="ARBA00023004"/>
    </source>
</evidence>
<evidence type="ECO:0000256" key="4">
    <source>
        <dbReference type="ARBA" id="ARBA00019364"/>
    </source>
</evidence>
<feature type="binding site" evidence="21">
    <location>
        <position position="202"/>
    </location>
    <ligand>
        <name>substrate</name>
    </ligand>
</feature>
<comment type="catalytic activity">
    <reaction evidence="19">
        <text>S-sulfanyl-L-cysteinyl-[SoxY protein] + thiosulfate + 2 Fe(III)-[cytochrome c] = S-(2-sulfodisulfanyl)-L-cysteinyl-[SoxY protein] + 2 Fe(II)-[cytochrome c] + 2 H(+)</text>
        <dbReference type="Rhea" id="RHEA:51224"/>
        <dbReference type="Rhea" id="RHEA-COMP:10350"/>
        <dbReference type="Rhea" id="RHEA-COMP:14399"/>
        <dbReference type="Rhea" id="RHEA-COMP:14689"/>
        <dbReference type="Rhea" id="RHEA-COMP:14690"/>
        <dbReference type="ChEBI" id="CHEBI:15378"/>
        <dbReference type="ChEBI" id="CHEBI:29033"/>
        <dbReference type="ChEBI" id="CHEBI:29034"/>
        <dbReference type="ChEBI" id="CHEBI:33542"/>
        <dbReference type="ChEBI" id="CHEBI:61963"/>
        <dbReference type="ChEBI" id="CHEBI:140664"/>
        <dbReference type="EC" id="2.8.5.2"/>
    </reaction>
</comment>
<dbReference type="Proteomes" id="UP000190092">
    <property type="component" value="Unassembled WGS sequence"/>
</dbReference>
<feature type="binding site" description="axial binding residue" evidence="22">
    <location>
        <position position="165"/>
    </location>
    <ligand>
        <name>heme c</name>
        <dbReference type="ChEBI" id="CHEBI:61717"/>
        <label>2</label>
    </ligand>
    <ligandPart>
        <name>Fe</name>
        <dbReference type="ChEBI" id="CHEBI:18248"/>
    </ligandPart>
</feature>
<dbReference type="Gene3D" id="1.10.760.10">
    <property type="entry name" value="Cytochrome c-like domain"/>
    <property type="match status" value="2"/>
</dbReference>
<keyword evidence="9" id="KW-0732">Signal</keyword>
<dbReference type="EMBL" id="FUWJ01000004">
    <property type="protein sequence ID" value="SKA11310.1"/>
    <property type="molecule type" value="Genomic_DNA"/>
</dbReference>
<dbReference type="GO" id="GO:0019417">
    <property type="term" value="P:sulfur oxidation"/>
    <property type="evidence" value="ECO:0007669"/>
    <property type="project" value="InterPro"/>
</dbReference>
<feature type="active site" description="Cysteine persulfide intermediate" evidence="20">
    <location>
        <position position="206"/>
    </location>
</feature>
<dbReference type="GO" id="GO:0042597">
    <property type="term" value="C:periplasmic space"/>
    <property type="evidence" value="ECO:0007669"/>
    <property type="project" value="UniProtKB-SubCell"/>
</dbReference>
<dbReference type="PIRSF" id="PIRSF038455">
    <property type="entry name" value="SoxA"/>
    <property type="match status" value="1"/>
</dbReference>
<feature type="binding site" description="axial binding residue" evidence="22">
    <location>
        <position position="98"/>
    </location>
    <ligand>
        <name>heme c</name>
        <dbReference type="ChEBI" id="CHEBI:61717"/>
        <label>1</label>
    </ligand>
    <ligandPart>
        <name>Fe</name>
        <dbReference type="ChEBI" id="CHEBI:18248"/>
    </ligandPart>
</feature>
<comment type="subunit">
    <text evidence="2">Heterodimer of SoxA and SoxX.</text>
</comment>